<feature type="chain" id="PRO_5008079568" evidence="1">
    <location>
        <begin position="26"/>
        <end position="120"/>
    </location>
</feature>
<comment type="caution">
    <text evidence="2">The sequence shown here is derived from an EMBL/GenBank/DDBJ whole genome shotgun (WGS) entry which is preliminary data.</text>
</comment>
<evidence type="ECO:0000313" key="3">
    <source>
        <dbReference type="Proteomes" id="UP000077519"/>
    </source>
</evidence>
<keyword evidence="3" id="KW-1185">Reference proteome</keyword>
<accession>A0A177Y8G5</accession>
<proteinExistence type="predicted"/>
<evidence type="ECO:0000256" key="1">
    <source>
        <dbReference type="SAM" id="SignalP"/>
    </source>
</evidence>
<sequence length="120" mass="12685">MIKKVFAATALAVGATALTATPASADGIYDSPFTSENTERFVSAFDPAAYGPRGNDPIIISPYGTGQPIYSWSFHGQGQSWQVDPSGNAHLLRGISIPTGSSEGDIRGISIFDPFTILDY</sequence>
<feature type="signal peptide" evidence="1">
    <location>
        <begin position="1"/>
        <end position="25"/>
    </location>
</feature>
<protein>
    <submittedName>
        <fullName evidence="2">Uncharacterized protein</fullName>
    </submittedName>
</protein>
<keyword evidence="1" id="KW-0732">Signal</keyword>
<gene>
    <name evidence="2" type="ORF">A3K89_10500</name>
</gene>
<dbReference type="AlphaFoldDB" id="A0A177Y8G5"/>
<dbReference type="EMBL" id="LVHI01000037">
    <property type="protein sequence ID" value="OAK51794.1"/>
    <property type="molecule type" value="Genomic_DNA"/>
</dbReference>
<dbReference type="Proteomes" id="UP000077519">
    <property type="component" value="Unassembled WGS sequence"/>
</dbReference>
<evidence type="ECO:0000313" key="2">
    <source>
        <dbReference type="EMBL" id="OAK51794.1"/>
    </source>
</evidence>
<organism evidence="2 3">
    <name type="scientific">Rhodococcoides kyotonense</name>
    <dbReference type="NCBI Taxonomy" id="398843"/>
    <lineage>
        <taxon>Bacteria</taxon>
        <taxon>Bacillati</taxon>
        <taxon>Actinomycetota</taxon>
        <taxon>Actinomycetes</taxon>
        <taxon>Mycobacteriales</taxon>
        <taxon>Nocardiaceae</taxon>
        <taxon>Rhodococcoides</taxon>
    </lineage>
</organism>
<reference evidence="2 3" key="1">
    <citation type="submission" date="2016-03" db="EMBL/GenBank/DDBJ databases">
        <title>Genome sequence of Rhodococcus kyotonensis KB10.</title>
        <authorList>
            <person name="Jeong H."/>
            <person name="Hong C.E."/>
            <person name="Jo S.H."/>
            <person name="Park J.M."/>
        </authorList>
    </citation>
    <scope>NUCLEOTIDE SEQUENCE [LARGE SCALE GENOMIC DNA]</scope>
    <source>
        <strain evidence="2 3">KB10</strain>
    </source>
</reference>
<name>A0A177Y8G5_9NOCA</name>